<reference evidence="2 3" key="1">
    <citation type="submission" date="2020-07" db="EMBL/GenBank/DDBJ databases">
        <title>Sequencing the genomes of 1000 actinobacteria strains.</title>
        <authorList>
            <person name="Klenk H.-P."/>
        </authorList>
    </citation>
    <scope>NUCLEOTIDE SEQUENCE [LARGE SCALE GENOMIC DNA]</scope>
    <source>
        <strain evidence="2 3">DSM 104006</strain>
    </source>
</reference>
<evidence type="ECO:0000313" key="3">
    <source>
        <dbReference type="Proteomes" id="UP000549616"/>
    </source>
</evidence>
<gene>
    <name evidence="2" type="ORF">HNR02_006345</name>
</gene>
<dbReference type="Proteomes" id="UP000549616">
    <property type="component" value="Unassembled WGS sequence"/>
</dbReference>
<comment type="caution">
    <text evidence="2">The sequence shown here is derived from an EMBL/GenBank/DDBJ whole genome shotgun (WGS) entry which is preliminary data.</text>
</comment>
<proteinExistence type="predicted"/>
<dbReference type="AlphaFoldDB" id="A0A853BD94"/>
<evidence type="ECO:0000313" key="2">
    <source>
        <dbReference type="EMBL" id="NYI92970.1"/>
    </source>
</evidence>
<accession>A0A853BD94</accession>
<dbReference type="RefSeq" id="WP_179777228.1">
    <property type="nucleotide sequence ID" value="NZ_JACCFK010000002.1"/>
</dbReference>
<feature type="region of interest" description="Disordered" evidence="1">
    <location>
        <begin position="1"/>
        <end position="25"/>
    </location>
</feature>
<keyword evidence="3" id="KW-1185">Reference proteome</keyword>
<evidence type="ECO:0000256" key="1">
    <source>
        <dbReference type="SAM" id="MobiDB-lite"/>
    </source>
</evidence>
<dbReference type="EMBL" id="JACCFK010000002">
    <property type="protein sequence ID" value="NYI92970.1"/>
    <property type="molecule type" value="Genomic_DNA"/>
</dbReference>
<protein>
    <submittedName>
        <fullName evidence="2">Uncharacterized protein</fullName>
    </submittedName>
</protein>
<sequence>MTTGIRRSYTKLRGVGQEKDTKTHQMRRIALDTETIVLLREHKARMQQRCHELGAGWSENSFVFGTIS</sequence>
<organism evidence="2 3">
    <name type="scientific">Amycolatopsis endophytica</name>
    <dbReference type="NCBI Taxonomy" id="860233"/>
    <lineage>
        <taxon>Bacteria</taxon>
        <taxon>Bacillati</taxon>
        <taxon>Actinomycetota</taxon>
        <taxon>Actinomycetes</taxon>
        <taxon>Pseudonocardiales</taxon>
        <taxon>Pseudonocardiaceae</taxon>
        <taxon>Amycolatopsis</taxon>
    </lineage>
</organism>
<name>A0A853BD94_9PSEU</name>